<keyword evidence="10" id="KW-0446">Lipid-binding</keyword>
<feature type="transmembrane region" description="Helical" evidence="12">
    <location>
        <begin position="6"/>
        <end position="24"/>
    </location>
</feature>
<dbReference type="GO" id="GO:0008289">
    <property type="term" value="F:lipid binding"/>
    <property type="evidence" value="ECO:0007669"/>
    <property type="project" value="UniProtKB-KW"/>
</dbReference>
<evidence type="ECO:0000256" key="10">
    <source>
        <dbReference type="ARBA" id="ARBA00023121"/>
    </source>
</evidence>
<dbReference type="EMBL" id="PRFC01000002">
    <property type="protein sequence ID" value="PWV21500.1"/>
    <property type="molecule type" value="Genomic_DNA"/>
</dbReference>
<evidence type="ECO:0000256" key="7">
    <source>
        <dbReference type="ARBA" id="ARBA00022837"/>
    </source>
</evidence>
<dbReference type="VEuPathDB" id="TriTrypDB:TcG_05879"/>
<dbReference type="VEuPathDB" id="TriTrypDB:TcYC6_0115380"/>
<evidence type="ECO:0000256" key="3">
    <source>
        <dbReference type="ARBA" id="ARBA00022448"/>
    </source>
</evidence>
<feature type="domain" description="SMP-LTD" evidence="14">
    <location>
        <begin position="127"/>
        <end position="308"/>
    </location>
</feature>
<keyword evidence="4 12" id="KW-0812">Transmembrane</keyword>
<dbReference type="Proteomes" id="UP000583944">
    <property type="component" value="Unassembled WGS sequence"/>
</dbReference>
<feature type="transmembrane region" description="Helical" evidence="12">
    <location>
        <begin position="68"/>
        <end position="87"/>
    </location>
</feature>
<dbReference type="Pfam" id="PF17047">
    <property type="entry name" value="SMP_LBD"/>
    <property type="match status" value="1"/>
</dbReference>
<comment type="caution">
    <text evidence="16">The sequence shown here is derived from an EMBL/GenBank/DDBJ whole genome shotgun (WGS) entry which is preliminary data.</text>
</comment>
<evidence type="ECO:0000256" key="9">
    <source>
        <dbReference type="ARBA" id="ARBA00023055"/>
    </source>
</evidence>
<dbReference type="OrthoDB" id="276336at2759"/>
<dbReference type="GO" id="GO:0016020">
    <property type="term" value="C:membrane"/>
    <property type="evidence" value="ECO:0007669"/>
    <property type="project" value="UniProtKB-SubCell"/>
</dbReference>
<name>A0A2V2XLW1_TRYCR</name>
<dbReference type="VEuPathDB" id="TriTrypDB:Tc_MARK_4863"/>
<keyword evidence="7" id="KW-0106">Calcium</keyword>
<comment type="similarity">
    <text evidence="2">Belongs to the synaptotagmin family.</text>
</comment>
<dbReference type="EMBL" id="JABDHM010000005">
    <property type="protein sequence ID" value="KAF5225861.1"/>
    <property type="molecule type" value="Genomic_DNA"/>
</dbReference>
<keyword evidence="8 12" id="KW-1133">Transmembrane helix</keyword>
<evidence type="ECO:0000256" key="1">
    <source>
        <dbReference type="ARBA" id="ARBA00004167"/>
    </source>
</evidence>
<dbReference type="Proteomes" id="UP000246078">
    <property type="component" value="Unassembled WGS sequence"/>
</dbReference>
<dbReference type="PANTHER" id="PTHR10774:SF190">
    <property type="entry name" value="C2 CALCIUM_LIPID-BINDING ENDONUCLEASE_EXONUCLEASE_PHOSPHATASE-RELATED"/>
    <property type="match status" value="1"/>
</dbReference>
<dbReference type="PROSITE" id="PS50004">
    <property type="entry name" value="C2"/>
    <property type="match status" value="1"/>
</dbReference>
<evidence type="ECO:0000256" key="11">
    <source>
        <dbReference type="ARBA" id="ARBA00023136"/>
    </source>
</evidence>
<dbReference type="SMR" id="A0A2V2XLW1"/>
<gene>
    <name evidence="16" type="ORF">C3747_2g128</name>
    <name evidence="15" type="ORF">ECC02_001180</name>
</gene>
<dbReference type="CDD" id="cd21677">
    <property type="entry name" value="SMP_SYT"/>
    <property type="match status" value="1"/>
</dbReference>
<evidence type="ECO:0000256" key="2">
    <source>
        <dbReference type="ARBA" id="ARBA00006996"/>
    </source>
</evidence>
<evidence type="ECO:0000313" key="15">
    <source>
        <dbReference type="EMBL" id="KAF5225861.1"/>
    </source>
</evidence>
<dbReference type="GO" id="GO:0006869">
    <property type="term" value="P:lipid transport"/>
    <property type="evidence" value="ECO:0007669"/>
    <property type="project" value="UniProtKB-KW"/>
</dbReference>
<evidence type="ECO:0000256" key="6">
    <source>
        <dbReference type="ARBA" id="ARBA00022737"/>
    </source>
</evidence>
<dbReference type="VEuPathDB" id="TriTrypDB:TcCLB.511277.560"/>
<dbReference type="InterPro" id="IPR035892">
    <property type="entry name" value="C2_domain_sf"/>
</dbReference>
<dbReference type="VEuPathDB" id="TriTrypDB:C4B63_4g354"/>
<dbReference type="VEuPathDB" id="TriTrypDB:TCDM_02313"/>
<dbReference type="GO" id="GO:0046872">
    <property type="term" value="F:metal ion binding"/>
    <property type="evidence" value="ECO:0007669"/>
    <property type="project" value="UniProtKB-KW"/>
</dbReference>
<dbReference type="PANTHER" id="PTHR10774">
    <property type="entry name" value="EXTENDED SYNAPTOTAGMIN-RELATED"/>
    <property type="match status" value="1"/>
</dbReference>
<dbReference type="VEuPathDB" id="TriTrypDB:C3747_2g128"/>
<evidence type="ECO:0000313" key="17">
    <source>
        <dbReference type="Proteomes" id="UP000246078"/>
    </source>
</evidence>
<evidence type="ECO:0000313" key="18">
    <source>
        <dbReference type="Proteomes" id="UP000583944"/>
    </source>
</evidence>
<sequence length="626" mass="71052">MIYLLINWTNILWVGTLAAALVGLKNYNEMTESEHEKLVKALDKVRGVAPIPIVIVSVWLMLRCLYALGAILLLELILVVSVVCYSFRKESRRAVMQTHQLHWLLQNTENLKSILGQDLPEWLKYPNVNRVQWINTLISGMWSCIASATETSIRQFVGPLIEANKPSFIYEIALKECFMGTNPVVVHGIQHFPSEDNTSVMDLTLSWDSDMDVNLHIKMPGPDMHIHVRRFEMNMQVRFILSPHIPQWPCFGAISFSIMKIWVLNFDIVAAGISLDVVPAVGEFIDQFIRKTLIGMLQHPKRITIPMVRGYTVTASREDSALGSLRVRLLRIEEWHQRYVSNREKTPFYVKLIMIGNDEEKKKRLKSAIYKGLSSELDDVFSFVLYDTNGTLRFWLYFDVPGTDPCVGECEVPVQILMDSKQTEHSCLLVKSSVTNLEPRAKLIILSEFLSYTGRSRTESTAAPSHAPSRSVSEAFMRKQEICERPLDPPSVRSTANGSMHMSGSGSGTLFVTVDRCTGLKNLEYVGVSDPYVQLRLRKQTRVSPYVKSNLDPKFNFEAELEVYDIQTDVLHIKVVDKNDLGKDRAMGTVNIILNCVARSPGDRISGEWNLDPQGKIFLTMSLLRH</sequence>
<dbReference type="InterPro" id="IPR045050">
    <property type="entry name" value="Synaptotagmin_plant"/>
</dbReference>
<evidence type="ECO:0000259" key="14">
    <source>
        <dbReference type="PROSITE" id="PS51847"/>
    </source>
</evidence>
<organism evidence="16 17">
    <name type="scientific">Trypanosoma cruzi</name>
    <dbReference type="NCBI Taxonomy" id="5693"/>
    <lineage>
        <taxon>Eukaryota</taxon>
        <taxon>Discoba</taxon>
        <taxon>Euglenozoa</taxon>
        <taxon>Kinetoplastea</taxon>
        <taxon>Metakinetoplastina</taxon>
        <taxon>Trypanosomatida</taxon>
        <taxon>Trypanosomatidae</taxon>
        <taxon>Trypanosoma</taxon>
        <taxon>Schizotrypanum</taxon>
    </lineage>
</organism>
<dbReference type="CDD" id="cd00030">
    <property type="entry name" value="C2"/>
    <property type="match status" value="1"/>
</dbReference>
<evidence type="ECO:0000256" key="12">
    <source>
        <dbReference type="SAM" id="Phobius"/>
    </source>
</evidence>
<dbReference type="InterPro" id="IPR000008">
    <property type="entry name" value="C2_dom"/>
</dbReference>
<dbReference type="VEuPathDB" id="TriTrypDB:TcBrA4_0084670"/>
<dbReference type="InterPro" id="IPR039010">
    <property type="entry name" value="Synaptotagmin_SMP"/>
</dbReference>
<keyword evidence="6" id="KW-0677">Repeat</keyword>
<keyword evidence="11 12" id="KW-0472">Membrane</keyword>
<keyword evidence="5" id="KW-0479">Metal-binding</keyword>
<reference evidence="15 18" key="2">
    <citation type="journal article" date="2019" name="Genome Biol. Evol.">
        <title>Nanopore Sequencing Significantly Improves Genome Assembly of the Protozoan Parasite Trypanosoma cruzi.</title>
        <authorList>
            <person name="Diaz-Viraque F."/>
            <person name="Pita S."/>
            <person name="Greif G."/>
            <person name="de Souza R.C.M."/>
            <person name="Iraola G."/>
            <person name="Robello C."/>
        </authorList>
    </citation>
    <scope>NUCLEOTIDE SEQUENCE [LARGE SCALE GENOMIC DNA]</scope>
    <source>
        <strain evidence="15 18">Berenice</strain>
    </source>
</reference>
<dbReference type="PROSITE" id="PS51847">
    <property type="entry name" value="SMP"/>
    <property type="match status" value="1"/>
</dbReference>
<dbReference type="VEuPathDB" id="TriTrypDB:TcCLB.507993.120"/>
<dbReference type="AlphaFoldDB" id="A0A2V2XLW1"/>
<dbReference type="Pfam" id="PF00168">
    <property type="entry name" value="C2"/>
    <property type="match status" value="2"/>
</dbReference>
<dbReference type="VEuPathDB" id="TriTrypDB:BCY84_18697"/>
<dbReference type="VEuPathDB" id="TriTrypDB:ECC02_001180"/>
<evidence type="ECO:0000256" key="5">
    <source>
        <dbReference type="ARBA" id="ARBA00022723"/>
    </source>
</evidence>
<dbReference type="OMA" id="HIKATWM"/>
<dbReference type="VEuPathDB" id="TriTrypDB:TCSYLVIO_006154"/>
<evidence type="ECO:0000256" key="8">
    <source>
        <dbReference type="ARBA" id="ARBA00022989"/>
    </source>
</evidence>
<feature type="domain" description="C2" evidence="13">
    <location>
        <begin position="488"/>
        <end position="610"/>
    </location>
</feature>
<dbReference type="GO" id="GO:0005783">
    <property type="term" value="C:endoplasmic reticulum"/>
    <property type="evidence" value="ECO:0007669"/>
    <property type="project" value="TreeGrafter"/>
</dbReference>
<keyword evidence="9" id="KW-0445">Lipid transport</keyword>
<protein>
    <submittedName>
        <fullName evidence="16">Putative synaptotagmin</fullName>
    </submittedName>
</protein>
<evidence type="ECO:0000313" key="16">
    <source>
        <dbReference type="EMBL" id="PWV21500.1"/>
    </source>
</evidence>
<comment type="subcellular location">
    <subcellularLocation>
        <location evidence="1">Membrane</location>
        <topology evidence="1">Single-pass membrane protein</topology>
    </subcellularLocation>
</comment>
<dbReference type="SUPFAM" id="SSF49562">
    <property type="entry name" value="C2 domain (Calcium/lipid-binding domain, CaLB)"/>
    <property type="match status" value="2"/>
</dbReference>
<reference evidence="15" key="3">
    <citation type="submission" date="2020-04" db="EMBL/GenBank/DDBJ databases">
        <authorList>
            <person name="Diaz Viraque F."/>
        </authorList>
    </citation>
    <scope>NUCLEOTIDE SEQUENCE</scope>
    <source>
        <strain evidence="15">Berenice</strain>
    </source>
</reference>
<proteinExistence type="inferred from homology"/>
<dbReference type="Gene3D" id="2.60.40.150">
    <property type="entry name" value="C2 domain"/>
    <property type="match status" value="2"/>
</dbReference>
<dbReference type="SMART" id="SM00239">
    <property type="entry name" value="C2"/>
    <property type="match status" value="1"/>
</dbReference>
<keyword evidence="3" id="KW-0813">Transport</keyword>
<dbReference type="VEuPathDB" id="TriTrypDB:TcCL_ESM11779"/>
<dbReference type="InterPro" id="IPR031468">
    <property type="entry name" value="SMP_LBD"/>
</dbReference>
<reference evidence="16 17" key="1">
    <citation type="journal article" date="2018" name="Microb. Genom.">
        <title>Expanding an expanded genome: long-read sequencing of Trypanosoma cruzi.</title>
        <authorList>
            <person name="Berna L."/>
            <person name="Rodriguez M."/>
            <person name="Chiribao M.L."/>
            <person name="Parodi-Talice A."/>
            <person name="Pita S."/>
            <person name="Rijo G."/>
            <person name="Alvarez-Valin F."/>
            <person name="Robello C."/>
        </authorList>
    </citation>
    <scope>NUCLEOTIDE SEQUENCE [LARGE SCALE GENOMIC DNA]</scope>
    <source>
        <strain evidence="16 17">TCC</strain>
    </source>
</reference>
<accession>A0A2V2XLW1</accession>
<evidence type="ECO:0000259" key="13">
    <source>
        <dbReference type="PROSITE" id="PS50004"/>
    </source>
</evidence>
<evidence type="ECO:0000256" key="4">
    <source>
        <dbReference type="ARBA" id="ARBA00022692"/>
    </source>
</evidence>